<reference evidence="2" key="1">
    <citation type="journal article" date="2022" name="Mol. Ecol. Resour.">
        <title>The genomes of chicory, endive, great burdock and yacon provide insights into Asteraceae palaeo-polyploidization history and plant inulin production.</title>
        <authorList>
            <person name="Fan W."/>
            <person name="Wang S."/>
            <person name="Wang H."/>
            <person name="Wang A."/>
            <person name="Jiang F."/>
            <person name="Liu H."/>
            <person name="Zhao H."/>
            <person name="Xu D."/>
            <person name="Zhang Y."/>
        </authorList>
    </citation>
    <scope>NUCLEOTIDE SEQUENCE [LARGE SCALE GENOMIC DNA]</scope>
    <source>
        <strain evidence="2">cv. Punajuju</strain>
    </source>
</reference>
<gene>
    <name evidence="1" type="ORF">L2E82_27420</name>
</gene>
<organism evidence="1 2">
    <name type="scientific">Cichorium intybus</name>
    <name type="common">Chicory</name>
    <dbReference type="NCBI Taxonomy" id="13427"/>
    <lineage>
        <taxon>Eukaryota</taxon>
        <taxon>Viridiplantae</taxon>
        <taxon>Streptophyta</taxon>
        <taxon>Embryophyta</taxon>
        <taxon>Tracheophyta</taxon>
        <taxon>Spermatophyta</taxon>
        <taxon>Magnoliopsida</taxon>
        <taxon>eudicotyledons</taxon>
        <taxon>Gunneridae</taxon>
        <taxon>Pentapetalae</taxon>
        <taxon>asterids</taxon>
        <taxon>campanulids</taxon>
        <taxon>Asterales</taxon>
        <taxon>Asteraceae</taxon>
        <taxon>Cichorioideae</taxon>
        <taxon>Cichorieae</taxon>
        <taxon>Cichoriinae</taxon>
        <taxon>Cichorium</taxon>
    </lineage>
</organism>
<proteinExistence type="predicted"/>
<evidence type="ECO:0000313" key="1">
    <source>
        <dbReference type="EMBL" id="KAI3737418.1"/>
    </source>
</evidence>
<name>A0ACB9CTB6_CICIN</name>
<evidence type="ECO:0000313" key="2">
    <source>
        <dbReference type="Proteomes" id="UP001055811"/>
    </source>
</evidence>
<accession>A0ACB9CTB6</accession>
<reference evidence="1 2" key="2">
    <citation type="journal article" date="2022" name="Mol. Ecol. Resour.">
        <title>The genomes of chicory, endive, great burdock and yacon provide insights into Asteraceae paleo-polyploidization history and plant inulin production.</title>
        <authorList>
            <person name="Fan W."/>
            <person name="Wang S."/>
            <person name="Wang H."/>
            <person name="Wang A."/>
            <person name="Jiang F."/>
            <person name="Liu H."/>
            <person name="Zhao H."/>
            <person name="Xu D."/>
            <person name="Zhang Y."/>
        </authorList>
    </citation>
    <scope>NUCLEOTIDE SEQUENCE [LARGE SCALE GENOMIC DNA]</scope>
    <source>
        <strain evidence="2">cv. Punajuju</strain>
        <tissue evidence="1">Leaves</tissue>
    </source>
</reference>
<comment type="caution">
    <text evidence="1">The sequence shown here is derived from an EMBL/GenBank/DDBJ whole genome shotgun (WGS) entry which is preliminary data.</text>
</comment>
<protein>
    <submittedName>
        <fullName evidence="1">Uncharacterized protein</fullName>
    </submittedName>
</protein>
<dbReference type="Proteomes" id="UP001055811">
    <property type="component" value="Linkage Group LG05"/>
</dbReference>
<keyword evidence="2" id="KW-1185">Reference proteome</keyword>
<sequence length="260" mass="29502">MSHHSIRFPTSQIDENSRGHGPSNLPRRLCKGISQESRVKTTSHQPLSFIFRFKSCLVEFAAAVYEFLYSPESADITNHRCALTFALLPLARTGNLYLIPFPIVFSLFGQLYRHDAQDLGVSTELLPLTRPNEEFNVLLFYADFIGLDGDEIAQFMPLAGEKSMIRLKRLLTLPKKPHIDNYQGYLRLFAFSFAVAFYRSSSRSQLVGLVTQEELTGGSCKIEPPGLHMIYLPYSDDIRQIEEARKRALVFPKVKHGSDV</sequence>
<dbReference type="EMBL" id="CM042013">
    <property type="protein sequence ID" value="KAI3737418.1"/>
    <property type="molecule type" value="Genomic_DNA"/>
</dbReference>